<evidence type="ECO:0000313" key="4">
    <source>
        <dbReference type="EMBL" id="EEC17630.1"/>
    </source>
</evidence>
<dbReference type="Proteomes" id="UP000001555">
    <property type="component" value="Unassembled WGS sequence"/>
</dbReference>
<name>B7QFK8_IXOSC</name>
<dbReference type="HOGENOM" id="CLU_472732_0_0_1"/>
<evidence type="ECO:0000256" key="1">
    <source>
        <dbReference type="ARBA" id="ARBA00023157"/>
    </source>
</evidence>
<dbReference type="EMBL" id="ABJB010944745">
    <property type="status" value="NOT_ANNOTATED_CDS"/>
    <property type="molecule type" value="Genomic_DNA"/>
</dbReference>
<gene>
    <name evidence="4" type="ORF">IscW_ISCW022441</name>
</gene>
<dbReference type="PROSITE" id="PS01180">
    <property type="entry name" value="CUB"/>
    <property type="match status" value="1"/>
</dbReference>
<feature type="domain" description="CUB" evidence="3">
    <location>
        <begin position="82"/>
        <end position="160"/>
    </location>
</feature>
<reference evidence="4 6" key="1">
    <citation type="submission" date="2008-03" db="EMBL/GenBank/DDBJ databases">
        <title>Annotation of Ixodes scapularis.</title>
        <authorList>
            <consortium name="Ixodes scapularis Genome Project Consortium"/>
            <person name="Caler E."/>
            <person name="Hannick L.I."/>
            <person name="Bidwell S."/>
            <person name="Joardar V."/>
            <person name="Thiagarajan M."/>
            <person name="Amedeo P."/>
            <person name="Galinsky K.J."/>
            <person name="Schobel S."/>
            <person name="Inman J."/>
            <person name="Hostetler J."/>
            <person name="Miller J."/>
            <person name="Hammond M."/>
            <person name="Megy K."/>
            <person name="Lawson D."/>
            <person name="Kodira C."/>
            <person name="Sutton G."/>
            <person name="Meyer J."/>
            <person name="Hill C.A."/>
            <person name="Birren B."/>
            <person name="Nene V."/>
            <person name="Collins F."/>
            <person name="Alarcon-Chaidez F."/>
            <person name="Wikel S."/>
            <person name="Strausberg R."/>
        </authorList>
    </citation>
    <scope>NUCLEOTIDE SEQUENCE [LARGE SCALE GENOMIC DNA]</scope>
    <source>
        <strain evidence="6">Wikel</strain>
        <strain evidence="4">Wikel colony</strain>
    </source>
</reference>
<dbReference type="InterPro" id="IPR058698">
    <property type="entry name" value="CUB_metazoa"/>
</dbReference>
<dbReference type="InParanoid" id="B7QFK8"/>
<keyword evidence="1" id="KW-1015">Disulfide bond</keyword>
<evidence type="ECO:0000259" key="3">
    <source>
        <dbReference type="PROSITE" id="PS01180"/>
    </source>
</evidence>
<dbReference type="InterPro" id="IPR000859">
    <property type="entry name" value="CUB_dom"/>
</dbReference>
<dbReference type="EMBL" id="ABJB010605439">
    <property type="status" value="NOT_ANNOTATED_CDS"/>
    <property type="molecule type" value="Genomic_DNA"/>
</dbReference>
<dbReference type="VEuPathDB" id="VectorBase:ISCI022441"/>
<dbReference type="OrthoDB" id="6514499at2759"/>
<sequence length="577" mass="63797">MLNPSSPLLATTYYYNPHRQGTPSSGVHRHHDLLKESGDQETCRAADGRDGTCYDAVQCLNRGGTPMGRCENGVCCVFEVSCGEASSERTAYVRNPGFPGSHNREAMCKVRVSKRDADVCQFRLDFLTLDLARPMDGNCSQDMLVVSGQNENNQVPRVCGLNTGQHAYVDVEESGGISLNLMMVGSYSRKFDIKVTQLECEGPQSAPSHCLQYFWGTHGTVKSFNYDEAGGSVHQQGYPNDLDYVVCLRKEPGFCSVSYEIATADDEVGPSPFGVGAVPTQREGVQLTSSPIVAECPDDYLIIGGVRMCSTGHDGDIELRHTRDLNVTGLNLITVFYKGIVRELFSAEFTLRVMGTTVVLLTALGYAVSTKARAISWLIVPFLCGRAGRTMLVTASVSIVLKGPVENMMTNSKVAVDSFLCLGRLSYNHTKERLLLMYKPIKRIIWDFDEQAKVIHNETSGIDSNVKPIEKEFFIQQRTTSNARLSGSLVQVESDEEAKAMEADADYVDKVSDSDSRTKLVEEKYKELQKELERDKDIEANYGKKLELRCEGESSTILFSKVGATEWRSQKSPIVMT</sequence>
<dbReference type="Pfam" id="PF26080">
    <property type="entry name" value="CUB_animal"/>
    <property type="match status" value="1"/>
</dbReference>
<dbReference type="VEuPathDB" id="VectorBase:ISCW022441"/>
<dbReference type="PaxDb" id="6945-B7QFK8"/>
<dbReference type="VEuPathDB" id="VectorBase:ISCP_000627"/>
<dbReference type="EMBL" id="ABJB010326616">
    <property type="status" value="NOT_ANNOTATED_CDS"/>
    <property type="molecule type" value="Genomic_DNA"/>
</dbReference>
<dbReference type="EMBL" id="ABJB010307077">
    <property type="status" value="NOT_ANNOTATED_CDS"/>
    <property type="molecule type" value="Genomic_DNA"/>
</dbReference>
<dbReference type="PANTHER" id="PTHR33236">
    <property type="entry name" value="INTRAFLAGELLAR TRANSPORT PROTEIN 122 FAMILY PROTEIN-RELATED"/>
    <property type="match status" value="1"/>
</dbReference>
<organism>
    <name type="scientific">Ixodes scapularis</name>
    <name type="common">Black-legged tick</name>
    <name type="synonym">Deer tick</name>
    <dbReference type="NCBI Taxonomy" id="6945"/>
    <lineage>
        <taxon>Eukaryota</taxon>
        <taxon>Metazoa</taxon>
        <taxon>Ecdysozoa</taxon>
        <taxon>Arthropoda</taxon>
        <taxon>Chelicerata</taxon>
        <taxon>Arachnida</taxon>
        <taxon>Acari</taxon>
        <taxon>Parasitiformes</taxon>
        <taxon>Ixodida</taxon>
        <taxon>Ixodoidea</taxon>
        <taxon>Ixodidae</taxon>
        <taxon>Ixodinae</taxon>
        <taxon>Ixodes</taxon>
    </lineage>
</organism>
<dbReference type="PANTHER" id="PTHR33236:SF11">
    <property type="entry name" value="CUB DOMAIN-CONTAINING PROTEIN"/>
    <property type="match status" value="1"/>
</dbReference>
<keyword evidence="6" id="KW-1185">Reference proteome</keyword>
<accession>B7QFK8</accession>
<dbReference type="EMBL" id="ABJB010748771">
    <property type="status" value="NOT_ANNOTATED_CDS"/>
    <property type="molecule type" value="Genomic_DNA"/>
</dbReference>
<evidence type="ECO:0000313" key="6">
    <source>
        <dbReference type="Proteomes" id="UP000001555"/>
    </source>
</evidence>
<evidence type="ECO:0000256" key="2">
    <source>
        <dbReference type="PROSITE-ProRule" id="PRU00059"/>
    </source>
</evidence>
<reference evidence="5" key="2">
    <citation type="submission" date="2020-05" db="UniProtKB">
        <authorList>
            <consortium name="EnsemblMetazoa"/>
        </authorList>
    </citation>
    <scope>IDENTIFICATION</scope>
    <source>
        <strain evidence="5">wikel</strain>
    </source>
</reference>
<proteinExistence type="predicted"/>
<dbReference type="SUPFAM" id="SSF49854">
    <property type="entry name" value="Spermadhesin, CUB domain"/>
    <property type="match status" value="1"/>
</dbReference>
<comment type="caution">
    <text evidence="2">Lacks conserved residue(s) required for the propagation of feature annotation.</text>
</comment>
<dbReference type="EMBL" id="ABJB010055564">
    <property type="status" value="NOT_ANNOTATED_CDS"/>
    <property type="molecule type" value="Genomic_DNA"/>
</dbReference>
<dbReference type="VEuPathDB" id="VectorBase:ISCP_001358"/>
<dbReference type="AlphaFoldDB" id="B7QFK8"/>
<dbReference type="EMBL" id="ABJB010430901">
    <property type="status" value="NOT_ANNOTATED_CDS"/>
    <property type="molecule type" value="Genomic_DNA"/>
</dbReference>
<dbReference type="EnsemblMetazoa" id="ISCW022441-RA">
    <property type="protein sequence ID" value="ISCW022441-PA"/>
    <property type="gene ID" value="ISCW022441"/>
</dbReference>
<dbReference type="EMBL" id="ABJB010883392">
    <property type="status" value="NOT_ANNOTATED_CDS"/>
    <property type="molecule type" value="Genomic_DNA"/>
</dbReference>
<dbReference type="InterPro" id="IPR035914">
    <property type="entry name" value="Sperma_CUB_dom_sf"/>
</dbReference>
<dbReference type="Gene3D" id="2.60.120.290">
    <property type="entry name" value="Spermadhesin, CUB domain"/>
    <property type="match status" value="1"/>
</dbReference>
<evidence type="ECO:0000313" key="5">
    <source>
        <dbReference type="EnsemblMetazoa" id="ISCW022441-PA"/>
    </source>
</evidence>
<protein>
    <recommendedName>
        <fullName evidence="3">CUB domain-containing protein</fullName>
    </recommendedName>
</protein>
<dbReference type="EMBL" id="DS926264">
    <property type="protein sequence ID" value="EEC17630.1"/>
    <property type="molecule type" value="Genomic_DNA"/>
</dbReference>